<feature type="domain" description="TonB C-terminal" evidence="10">
    <location>
        <begin position="214"/>
        <end position="303"/>
    </location>
</feature>
<dbReference type="AlphaFoldDB" id="A0A512AWU4"/>
<evidence type="ECO:0000256" key="3">
    <source>
        <dbReference type="ARBA" id="ARBA00022448"/>
    </source>
</evidence>
<dbReference type="InterPro" id="IPR051045">
    <property type="entry name" value="TonB-dependent_transducer"/>
</dbReference>
<keyword evidence="5" id="KW-0997">Cell inner membrane</keyword>
<dbReference type="GO" id="GO:0055085">
    <property type="term" value="P:transmembrane transport"/>
    <property type="evidence" value="ECO:0007669"/>
    <property type="project" value="InterPro"/>
</dbReference>
<dbReference type="OrthoDB" id="1039448at2"/>
<dbReference type="Pfam" id="PF03544">
    <property type="entry name" value="TonB_C"/>
    <property type="match status" value="2"/>
</dbReference>
<evidence type="ECO:0000256" key="2">
    <source>
        <dbReference type="ARBA" id="ARBA00006555"/>
    </source>
</evidence>
<comment type="caution">
    <text evidence="11">The sequence shown here is derived from an EMBL/GenBank/DDBJ whole genome shotgun (WGS) entry which is preliminary data.</text>
</comment>
<evidence type="ECO:0000259" key="10">
    <source>
        <dbReference type="PROSITE" id="PS52015"/>
    </source>
</evidence>
<evidence type="ECO:0000256" key="4">
    <source>
        <dbReference type="ARBA" id="ARBA00022475"/>
    </source>
</evidence>
<feature type="domain" description="TonB C-terminal" evidence="10">
    <location>
        <begin position="96"/>
        <end position="192"/>
    </location>
</feature>
<dbReference type="InterPro" id="IPR006260">
    <property type="entry name" value="TonB/TolA_C"/>
</dbReference>
<dbReference type="RefSeq" id="WP_146896933.1">
    <property type="nucleotide sequence ID" value="NZ_BJYS01000009.1"/>
</dbReference>
<dbReference type="NCBIfam" id="TIGR01352">
    <property type="entry name" value="tonB_Cterm"/>
    <property type="match status" value="2"/>
</dbReference>
<keyword evidence="7" id="KW-0653">Protein transport</keyword>
<dbReference type="Proteomes" id="UP000321532">
    <property type="component" value="Unassembled WGS sequence"/>
</dbReference>
<evidence type="ECO:0000256" key="5">
    <source>
        <dbReference type="ARBA" id="ARBA00022519"/>
    </source>
</evidence>
<protein>
    <recommendedName>
        <fullName evidence="10">TonB C-terminal domain-containing protein</fullName>
    </recommendedName>
</protein>
<keyword evidence="12" id="KW-1185">Reference proteome</keyword>
<evidence type="ECO:0000256" key="6">
    <source>
        <dbReference type="ARBA" id="ARBA00022692"/>
    </source>
</evidence>
<evidence type="ECO:0000313" key="12">
    <source>
        <dbReference type="Proteomes" id="UP000321532"/>
    </source>
</evidence>
<evidence type="ECO:0000256" key="1">
    <source>
        <dbReference type="ARBA" id="ARBA00004383"/>
    </source>
</evidence>
<dbReference type="PANTHER" id="PTHR33446:SF2">
    <property type="entry name" value="PROTEIN TONB"/>
    <property type="match status" value="1"/>
</dbReference>
<dbReference type="PANTHER" id="PTHR33446">
    <property type="entry name" value="PROTEIN TONB-RELATED"/>
    <property type="match status" value="1"/>
</dbReference>
<keyword evidence="6" id="KW-0812">Transmembrane</keyword>
<dbReference type="InterPro" id="IPR037682">
    <property type="entry name" value="TonB_C"/>
</dbReference>
<keyword evidence="9" id="KW-0472">Membrane</keyword>
<evidence type="ECO:0000256" key="7">
    <source>
        <dbReference type="ARBA" id="ARBA00022927"/>
    </source>
</evidence>
<dbReference type="GO" id="GO:0098797">
    <property type="term" value="C:plasma membrane protein complex"/>
    <property type="evidence" value="ECO:0007669"/>
    <property type="project" value="TreeGrafter"/>
</dbReference>
<dbReference type="EMBL" id="BJYS01000009">
    <property type="protein sequence ID" value="GEO03977.1"/>
    <property type="molecule type" value="Genomic_DNA"/>
</dbReference>
<evidence type="ECO:0000256" key="9">
    <source>
        <dbReference type="ARBA" id="ARBA00023136"/>
    </source>
</evidence>
<reference evidence="11 12" key="1">
    <citation type="submission" date="2019-07" db="EMBL/GenBank/DDBJ databases">
        <title>Whole genome shotgun sequence of Adhaeribacter aerolatus NBRC 106133.</title>
        <authorList>
            <person name="Hosoyama A."/>
            <person name="Uohara A."/>
            <person name="Ohji S."/>
            <person name="Ichikawa N."/>
        </authorList>
    </citation>
    <scope>NUCLEOTIDE SEQUENCE [LARGE SCALE GENOMIC DNA]</scope>
    <source>
        <strain evidence="11 12">NBRC 106133</strain>
    </source>
</reference>
<dbReference type="Gene3D" id="3.30.1150.10">
    <property type="match status" value="2"/>
</dbReference>
<accession>A0A512AWU4</accession>
<proteinExistence type="inferred from homology"/>
<gene>
    <name evidence="11" type="ORF">AAE02nite_16410</name>
</gene>
<dbReference type="GO" id="GO:0031992">
    <property type="term" value="F:energy transducer activity"/>
    <property type="evidence" value="ECO:0007669"/>
    <property type="project" value="TreeGrafter"/>
</dbReference>
<dbReference type="SUPFAM" id="SSF74653">
    <property type="entry name" value="TolA/TonB C-terminal domain"/>
    <property type="match status" value="2"/>
</dbReference>
<sequence>MNQNCCKKGLTGEVKRLAIASLLSLVIGLNAGHNSTAAIVRLSPNIQPVQVKSNFNLPACRTEAKPYWVNNITNFTALDSTEKIFTFVEQMPVFPGGEVAQGKFIKMNLRYPVEAMKAGVTGLVVAQFVVNKKGKIHDITIVKSVSPELNGEVIRIIRLMPDFEPALQSGKPVSFRYTLPVRFSLSSSDLSDVPLDTLKSRIFSQAENPPQFPGGESALQDFMRKKLSYPKEAKRSKIEGLVVVQFLVDTNGKLFYPKVTKSVNPVLDAEAMRLVKSLPPFTPARQNNQPVVFRYTLPVRFDR</sequence>
<evidence type="ECO:0000256" key="8">
    <source>
        <dbReference type="ARBA" id="ARBA00022989"/>
    </source>
</evidence>
<keyword evidence="8" id="KW-1133">Transmembrane helix</keyword>
<comment type="subcellular location">
    <subcellularLocation>
        <location evidence="1">Cell inner membrane</location>
        <topology evidence="1">Single-pass membrane protein</topology>
        <orientation evidence="1">Periplasmic side</orientation>
    </subcellularLocation>
</comment>
<name>A0A512AWU4_9BACT</name>
<dbReference type="PROSITE" id="PS52015">
    <property type="entry name" value="TONB_CTD"/>
    <property type="match status" value="2"/>
</dbReference>
<organism evidence="11 12">
    <name type="scientific">Adhaeribacter aerolatus</name>
    <dbReference type="NCBI Taxonomy" id="670289"/>
    <lineage>
        <taxon>Bacteria</taxon>
        <taxon>Pseudomonadati</taxon>
        <taxon>Bacteroidota</taxon>
        <taxon>Cytophagia</taxon>
        <taxon>Cytophagales</taxon>
        <taxon>Hymenobacteraceae</taxon>
        <taxon>Adhaeribacter</taxon>
    </lineage>
</organism>
<evidence type="ECO:0000313" key="11">
    <source>
        <dbReference type="EMBL" id="GEO03977.1"/>
    </source>
</evidence>
<comment type="similarity">
    <text evidence="2">Belongs to the TonB family.</text>
</comment>
<keyword evidence="4" id="KW-1003">Cell membrane</keyword>
<dbReference type="GO" id="GO:0015031">
    <property type="term" value="P:protein transport"/>
    <property type="evidence" value="ECO:0007669"/>
    <property type="project" value="UniProtKB-KW"/>
</dbReference>
<keyword evidence="3" id="KW-0813">Transport</keyword>